<evidence type="ECO:0000313" key="1">
    <source>
        <dbReference type="EMBL" id="KAK9508155.1"/>
    </source>
</evidence>
<organism evidence="1 2">
    <name type="scientific">Rhynocoris fuscipes</name>
    <dbReference type="NCBI Taxonomy" id="488301"/>
    <lineage>
        <taxon>Eukaryota</taxon>
        <taxon>Metazoa</taxon>
        <taxon>Ecdysozoa</taxon>
        <taxon>Arthropoda</taxon>
        <taxon>Hexapoda</taxon>
        <taxon>Insecta</taxon>
        <taxon>Pterygota</taxon>
        <taxon>Neoptera</taxon>
        <taxon>Paraneoptera</taxon>
        <taxon>Hemiptera</taxon>
        <taxon>Heteroptera</taxon>
        <taxon>Panheteroptera</taxon>
        <taxon>Cimicomorpha</taxon>
        <taxon>Reduviidae</taxon>
        <taxon>Harpactorinae</taxon>
        <taxon>Harpactorini</taxon>
        <taxon>Rhynocoris</taxon>
    </lineage>
</organism>
<comment type="caution">
    <text evidence="1">The sequence shown here is derived from an EMBL/GenBank/DDBJ whole genome shotgun (WGS) entry which is preliminary data.</text>
</comment>
<keyword evidence="2" id="KW-1185">Reference proteome</keyword>
<dbReference type="InterPro" id="IPR036397">
    <property type="entry name" value="RNaseH_sf"/>
</dbReference>
<evidence type="ECO:0000313" key="2">
    <source>
        <dbReference type="Proteomes" id="UP001461498"/>
    </source>
</evidence>
<dbReference type="EMBL" id="JAPXFL010000004">
    <property type="protein sequence ID" value="KAK9508155.1"/>
    <property type="molecule type" value="Genomic_DNA"/>
</dbReference>
<protein>
    <submittedName>
        <fullName evidence="1">Uncharacterized protein</fullName>
    </submittedName>
</protein>
<gene>
    <name evidence="1" type="ORF">O3M35_007878</name>
</gene>
<sequence length="59" mass="6858">MKEKAYSKPIESVAELRERVSQAAEDINSRGYTRLISRSFLRRCRACIEADGKQFEHLL</sequence>
<proteinExistence type="predicted"/>
<name>A0AAW1DI73_9HEMI</name>
<reference evidence="1 2" key="1">
    <citation type="submission" date="2022-12" db="EMBL/GenBank/DDBJ databases">
        <title>Chromosome-level genome assembly of true bugs.</title>
        <authorList>
            <person name="Ma L."/>
            <person name="Li H."/>
        </authorList>
    </citation>
    <scope>NUCLEOTIDE SEQUENCE [LARGE SCALE GENOMIC DNA]</scope>
    <source>
        <strain evidence="1">Lab_2022b</strain>
    </source>
</reference>
<dbReference type="GO" id="GO:0003676">
    <property type="term" value="F:nucleic acid binding"/>
    <property type="evidence" value="ECO:0007669"/>
    <property type="project" value="InterPro"/>
</dbReference>
<dbReference type="Gene3D" id="3.30.420.10">
    <property type="entry name" value="Ribonuclease H-like superfamily/Ribonuclease H"/>
    <property type="match status" value="1"/>
</dbReference>
<accession>A0AAW1DI73</accession>
<dbReference type="Proteomes" id="UP001461498">
    <property type="component" value="Unassembled WGS sequence"/>
</dbReference>
<dbReference type="AlphaFoldDB" id="A0AAW1DI73"/>